<evidence type="ECO:0000259" key="2">
    <source>
        <dbReference type="Pfam" id="PF01695"/>
    </source>
</evidence>
<dbReference type="InterPro" id="IPR027417">
    <property type="entry name" value="P-loop_NTPase"/>
</dbReference>
<gene>
    <name evidence="3" type="ORF">AVDCRST_MAG67-3783</name>
</gene>
<evidence type="ECO:0000256" key="1">
    <source>
        <dbReference type="SAM" id="MobiDB-lite"/>
    </source>
</evidence>
<dbReference type="Pfam" id="PF01695">
    <property type="entry name" value="IstB_IS21"/>
    <property type="match status" value="1"/>
</dbReference>
<dbReference type="Gene3D" id="3.40.50.300">
    <property type="entry name" value="P-loop containing nucleotide triphosphate hydrolases"/>
    <property type="match status" value="1"/>
</dbReference>
<dbReference type="AlphaFoldDB" id="A0A6J4TMG9"/>
<protein>
    <submittedName>
        <fullName evidence="3">Mobile element protein</fullName>
    </submittedName>
</protein>
<accession>A0A6J4TMG9</accession>
<evidence type="ECO:0000313" key="3">
    <source>
        <dbReference type="EMBL" id="CAA9527357.1"/>
    </source>
</evidence>
<organism evidence="3">
    <name type="scientific">uncultured Solirubrobacteraceae bacterium</name>
    <dbReference type="NCBI Taxonomy" id="1162706"/>
    <lineage>
        <taxon>Bacteria</taxon>
        <taxon>Bacillati</taxon>
        <taxon>Actinomycetota</taxon>
        <taxon>Thermoleophilia</taxon>
        <taxon>Solirubrobacterales</taxon>
        <taxon>Solirubrobacteraceae</taxon>
        <taxon>environmental samples</taxon>
    </lineage>
</organism>
<dbReference type="InterPro" id="IPR002611">
    <property type="entry name" value="IstB_ATP-bd"/>
</dbReference>
<proteinExistence type="predicted"/>
<feature type="domain" description="IstB-like ATP-binding" evidence="2">
    <location>
        <begin position="1"/>
        <end position="78"/>
    </location>
</feature>
<dbReference type="EMBL" id="CADCVQ010000159">
    <property type="protein sequence ID" value="CAA9527357.1"/>
    <property type="molecule type" value="Genomic_DNA"/>
</dbReference>
<dbReference type="GO" id="GO:0005524">
    <property type="term" value="F:ATP binding"/>
    <property type="evidence" value="ECO:0007669"/>
    <property type="project" value="InterPro"/>
</dbReference>
<feature type="compositionally biased region" description="Polar residues" evidence="1">
    <location>
        <begin position="99"/>
        <end position="109"/>
    </location>
</feature>
<feature type="region of interest" description="Disordered" evidence="1">
    <location>
        <begin position="88"/>
        <end position="109"/>
    </location>
</feature>
<reference evidence="3" key="1">
    <citation type="submission" date="2020-02" db="EMBL/GenBank/DDBJ databases">
        <authorList>
            <person name="Meier V. D."/>
        </authorList>
    </citation>
    <scope>NUCLEOTIDE SEQUENCE</scope>
    <source>
        <strain evidence="3">AVDCRST_MAG67</strain>
    </source>
</reference>
<sequence>MIDELGYLPMPGKAAAHLFQVISRRYKHASIILTTNRAIASWGEIFDDHTVAAAILDRLLHHATVLQNDGDSYPMRSHRARLATLKAGLNHPAEGGELSRSQPENSHDR</sequence>
<dbReference type="SUPFAM" id="SSF52540">
    <property type="entry name" value="P-loop containing nucleoside triphosphate hydrolases"/>
    <property type="match status" value="1"/>
</dbReference>
<name>A0A6J4TMG9_9ACTN</name>